<dbReference type="NCBIfam" id="TIGR00756">
    <property type="entry name" value="PPR"/>
    <property type="match status" value="3"/>
</dbReference>
<feature type="repeat" description="PPR" evidence="2">
    <location>
        <begin position="445"/>
        <end position="479"/>
    </location>
</feature>
<dbReference type="KEGG" id="cmax:111484444"/>
<dbReference type="PROSITE" id="PS51375">
    <property type="entry name" value="PPR"/>
    <property type="match status" value="6"/>
</dbReference>
<proteinExistence type="predicted"/>
<evidence type="ECO:0000313" key="4">
    <source>
        <dbReference type="RefSeq" id="XP_022986802.1"/>
    </source>
</evidence>
<sequence length="623" mass="69648">MYCSTRPLQSAAHFLKASWKSNHVSFRALISCNYKDYEDDSIQPSLQNISQKQNLSDNVDIQFLVQLLRNGSPPTPHILSQTISACTKSGLLDLGIQVHSAIVKLGFSLNPYISSALVDMYGKCWSMSNAQKVFDEMQCPNVVTWNSLVTGYLQAGCPLMAITLFLEMLKQGIEPTPFSLSGVLVGCSQLQAGKLGTQLHGVSLKLRFSSNVVVGTGLIDMYSKCCNLEDSRRVFDIMSDKNVFTWTSMITGYARNQQPHEAMVLMREMLHLDLKPNYMTYNSLLSSFSCPHHFDQCKQIHCRVIVQGFESNNYIAATLVTAYSECCSSLEDYRKVCSIVTISDQISWNAVIAGFSNLGIGEEALESFIQMRRENIDVDFFTFTSIFRAIGIGSALEEGRQIHGLVYKTGYGLNLFVQNGLVSMYARCGAISDSKKVFSRMNKHDLISWNSLLSGCAYHGCGEEVIDMFEQMRRTSVKPDDTSFLAVLTACSHVGLLDKGLEYFNLMRNRLLEPPKLEHYATVVDLFGRAGNLHEAEAFIENIPIEPGISIYKALLSACLVHGNKDIAIRTAKKLLELYPHDSATYIMLSNVLGRDGYWDDAARIRRLMSNRGVKKNPGFSWM</sequence>
<dbReference type="FunFam" id="1.25.40.10:FF:000090">
    <property type="entry name" value="Pentatricopeptide repeat-containing protein, chloroplastic"/>
    <property type="match status" value="1"/>
</dbReference>
<gene>
    <name evidence="4" type="primary">LOC111484444</name>
</gene>
<dbReference type="Proteomes" id="UP000504608">
    <property type="component" value="Unplaced"/>
</dbReference>
<reference evidence="4" key="1">
    <citation type="submission" date="2025-08" db="UniProtKB">
        <authorList>
            <consortium name="RefSeq"/>
        </authorList>
    </citation>
    <scope>IDENTIFICATION</scope>
    <source>
        <tissue evidence="4">Young leaves</tissue>
    </source>
</reference>
<dbReference type="InterPro" id="IPR046960">
    <property type="entry name" value="PPR_At4g14850-like_plant"/>
</dbReference>
<feature type="repeat" description="PPR" evidence="2">
    <location>
        <begin position="582"/>
        <end position="616"/>
    </location>
</feature>
<protein>
    <submittedName>
        <fullName evidence="4">Pentatricopeptide repeat-containing protein At1g11290, chloroplastic-like</fullName>
    </submittedName>
</protein>
<dbReference type="GeneID" id="111484444"/>
<dbReference type="Pfam" id="PF20431">
    <property type="entry name" value="E_motif"/>
    <property type="match status" value="1"/>
</dbReference>
<dbReference type="FunFam" id="1.25.40.10:FF:000073">
    <property type="entry name" value="Pentatricopeptide repeat-containing protein chloroplastic"/>
    <property type="match status" value="1"/>
</dbReference>
<name>A0A6J1J8K5_CUCMA</name>
<organism evidence="3 4">
    <name type="scientific">Cucurbita maxima</name>
    <name type="common">Pumpkin</name>
    <name type="synonym">Winter squash</name>
    <dbReference type="NCBI Taxonomy" id="3661"/>
    <lineage>
        <taxon>Eukaryota</taxon>
        <taxon>Viridiplantae</taxon>
        <taxon>Streptophyta</taxon>
        <taxon>Embryophyta</taxon>
        <taxon>Tracheophyta</taxon>
        <taxon>Spermatophyta</taxon>
        <taxon>Magnoliopsida</taxon>
        <taxon>eudicotyledons</taxon>
        <taxon>Gunneridae</taxon>
        <taxon>Pentapetalae</taxon>
        <taxon>rosids</taxon>
        <taxon>fabids</taxon>
        <taxon>Cucurbitales</taxon>
        <taxon>Cucurbitaceae</taxon>
        <taxon>Cucurbiteae</taxon>
        <taxon>Cucurbita</taxon>
    </lineage>
</organism>
<dbReference type="FunFam" id="1.25.40.10:FF:000285">
    <property type="entry name" value="Pentatricopeptide repeat-containing protein, chloroplastic"/>
    <property type="match status" value="1"/>
</dbReference>
<feature type="repeat" description="PPR" evidence="2">
    <location>
        <begin position="242"/>
        <end position="276"/>
    </location>
</feature>
<keyword evidence="3" id="KW-1185">Reference proteome</keyword>
<dbReference type="PANTHER" id="PTHR24015">
    <property type="entry name" value="OS07G0578800 PROTEIN-RELATED"/>
    <property type="match status" value="1"/>
</dbReference>
<feature type="repeat" description="PPR" evidence="2">
    <location>
        <begin position="141"/>
        <end position="175"/>
    </location>
</feature>
<feature type="repeat" description="PPR" evidence="2">
    <location>
        <begin position="344"/>
        <end position="378"/>
    </location>
</feature>
<dbReference type="RefSeq" id="XP_022986802.1">
    <property type="nucleotide sequence ID" value="XM_023131034.1"/>
</dbReference>
<dbReference type="Pfam" id="PF01535">
    <property type="entry name" value="PPR"/>
    <property type="match status" value="2"/>
</dbReference>
<dbReference type="GO" id="GO:0009451">
    <property type="term" value="P:RNA modification"/>
    <property type="evidence" value="ECO:0007669"/>
    <property type="project" value="InterPro"/>
</dbReference>
<dbReference type="InterPro" id="IPR011990">
    <property type="entry name" value="TPR-like_helical_dom_sf"/>
</dbReference>
<dbReference type="PANTHER" id="PTHR24015:SF344">
    <property type="entry name" value="OS07G0203900 PROTEIN"/>
    <property type="match status" value="1"/>
</dbReference>
<evidence type="ECO:0000256" key="2">
    <source>
        <dbReference type="PROSITE-ProRule" id="PRU00708"/>
    </source>
</evidence>
<evidence type="ECO:0000256" key="1">
    <source>
        <dbReference type="ARBA" id="ARBA00022737"/>
    </source>
</evidence>
<dbReference type="Pfam" id="PF13041">
    <property type="entry name" value="PPR_2"/>
    <property type="match status" value="4"/>
</dbReference>
<feature type="repeat" description="PPR" evidence="2">
    <location>
        <begin position="480"/>
        <end position="514"/>
    </location>
</feature>
<dbReference type="AlphaFoldDB" id="A0A6J1J8K5"/>
<accession>A0A6J1J8K5</accession>
<dbReference type="InterPro" id="IPR046848">
    <property type="entry name" value="E_motif"/>
</dbReference>
<keyword evidence="1" id="KW-0677">Repeat</keyword>
<dbReference type="Gene3D" id="1.25.40.10">
    <property type="entry name" value="Tetratricopeptide repeat domain"/>
    <property type="match status" value="4"/>
</dbReference>
<dbReference type="OrthoDB" id="185373at2759"/>
<dbReference type="GO" id="GO:0003729">
    <property type="term" value="F:mRNA binding"/>
    <property type="evidence" value="ECO:0007669"/>
    <property type="project" value="UniProtKB-ARBA"/>
</dbReference>
<dbReference type="InterPro" id="IPR002885">
    <property type="entry name" value="PPR_rpt"/>
</dbReference>
<evidence type="ECO:0000313" key="3">
    <source>
        <dbReference type="Proteomes" id="UP000504608"/>
    </source>
</evidence>